<dbReference type="STRING" id="3914.A0A0L9VB21"/>
<dbReference type="Gramene" id="KOM52266">
    <property type="protein sequence ID" value="KOM52266"/>
    <property type="gene ID" value="LR48_Vigan09g092500"/>
</dbReference>
<dbReference type="InterPro" id="IPR000415">
    <property type="entry name" value="Nitroreductase-like"/>
</dbReference>
<dbReference type="PANTHER" id="PTHR47184:SF3">
    <property type="entry name" value="PHOSPHATIDYLINOSITOL 3-AND 4-KINASE FAMILY PROTEIN-RELATED"/>
    <property type="match status" value="1"/>
</dbReference>
<evidence type="ECO:0000313" key="1">
    <source>
        <dbReference type="EMBL" id="KOM52266.1"/>
    </source>
</evidence>
<reference evidence="2" key="1">
    <citation type="journal article" date="2015" name="Proc. Natl. Acad. Sci. U.S.A.">
        <title>Genome sequencing of adzuki bean (Vigna angularis) provides insight into high starch and low fat accumulation and domestication.</title>
        <authorList>
            <person name="Yang K."/>
            <person name="Tian Z."/>
            <person name="Chen C."/>
            <person name="Luo L."/>
            <person name="Zhao B."/>
            <person name="Wang Z."/>
            <person name="Yu L."/>
            <person name="Li Y."/>
            <person name="Sun Y."/>
            <person name="Li W."/>
            <person name="Chen Y."/>
            <person name="Li Y."/>
            <person name="Zhang Y."/>
            <person name="Ai D."/>
            <person name="Zhao J."/>
            <person name="Shang C."/>
            <person name="Ma Y."/>
            <person name="Wu B."/>
            <person name="Wang M."/>
            <person name="Gao L."/>
            <person name="Sun D."/>
            <person name="Zhang P."/>
            <person name="Guo F."/>
            <person name="Wang W."/>
            <person name="Li Y."/>
            <person name="Wang J."/>
            <person name="Varshney R.K."/>
            <person name="Wang J."/>
            <person name="Ling H.Q."/>
            <person name="Wan P."/>
        </authorList>
    </citation>
    <scope>NUCLEOTIDE SEQUENCE</scope>
    <source>
        <strain evidence="2">cv. Jingnong 6</strain>
    </source>
</reference>
<protein>
    <submittedName>
        <fullName evidence="1">Uncharacterized protein</fullName>
    </submittedName>
</protein>
<gene>
    <name evidence="1" type="ORF">LR48_Vigan09g092500</name>
</gene>
<dbReference type="Proteomes" id="UP000053144">
    <property type="component" value="Chromosome 9"/>
</dbReference>
<proteinExistence type="predicted"/>
<dbReference type="Gene3D" id="3.40.109.10">
    <property type="entry name" value="NADH Oxidase"/>
    <property type="match status" value="1"/>
</dbReference>
<dbReference type="AlphaFoldDB" id="A0A0L9VB21"/>
<organism evidence="1 2">
    <name type="scientific">Phaseolus angularis</name>
    <name type="common">Azuki bean</name>
    <name type="synonym">Vigna angularis</name>
    <dbReference type="NCBI Taxonomy" id="3914"/>
    <lineage>
        <taxon>Eukaryota</taxon>
        <taxon>Viridiplantae</taxon>
        <taxon>Streptophyta</taxon>
        <taxon>Embryophyta</taxon>
        <taxon>Tracheophyta</taxon>
        <taxon>Spermatophyta</taxon>
        <taxon>Magnoliopsida</taxon>
        <taxon>eudicotyledons</taxon>
        <taxon>Gunneridae</taxon>
        <taxon>Pentapetalae</taxon>
        <taxon>rosids</taxon>
        <taxon>fabids</taxon>
        <taxon>Fabales</taxon>
        <taxon>Fabaceae</taxon>
        <taxon>Papilionoideae</taxon>
        <taxon>50 kb inversion clade</taxon>
        <taxon>NPAAA clade</taxon>
        <taxon>indigoferoid/millettioid clade</taxon>
        <taxon>Phaseoleae</taxon>
        <taxon>Vigna</taxon>
    </lineage>
</organism>
<dbReference type="PANTHER" id="PTHR47184">
    <property type="entry name" value="PHOSPHATIDYLINOSITOL 3-AND 4-KINASE FAMILY PROTEIN-RELATED"/>
    <property type="match status" value="1"/>
</dbReference>
<evidence type="ECO:0000313" key="2">
    <source>
        <dbReference type="Proteomes" id="UP000053144"/>
    </source>
</evidence>
<dbReference type="GO" id="GO:0016491">
    <property type="term" value="F:oxidoreductase activity"/>
    <property type="evidence" value="ECO:0007669"/>
    <property type="project" value="InterPro"/>
</dbReference>
<name>A0A0L9VB21_PHAAN</name>
<sequence length="299" mass="32584">MVKCNYRRSKEHYRGVVAFGFDGVRAVRWHCREEGGPLVRVCAKAQRGGCSRDVRATVVVKGGYRASTLRIGNLPATRQLNSQVSQSHVIATSVPINSVQFVSGTGQAVLPSTTATVIGTSSLSSDTSIFSDLPADSKRNPRRAKTLLDSFPASDKSFSRLLGEVPLLPESSLKILNDVCYFDIIGHDGKVICDIERVTQGLGAIWSLILGRPQNRQACLGIAWKETGLLGQVLYLEAHAIGISATGIGCFFNDPGDDLRSRILRLRLPKRSATNILQKWVLQGNPVTLSQLRDISKEL</sequence>
<dbReference type="EMBL" id="CM003379">
    <property type="protein sequence ID" value="KOM52266.1"/>
    <property type="molecule type" value="Genomic_DNA"/>
</dbReference>
<accession>A0A0L9VB21</accession>